<evidence type="ECO:0000256" key="1">
    <source>
        <dbReference type="ARBA" id="ARBA00022801"/>
    </source>
</evidence>
<dbReference type="InterPro" id="IPR000868">
    <property type="entry name" value="Isochorismatase-like_dom"/>
</dbReference>
<dbReference type="AlphaFoldDB" id="A0A7W6GEU9"/>
<dbReference type="InterPro" id="IPR050272">
    <property type="entry name" value="Isochorismatase-like_hydrls"/>
</dbReference>
<dbReference type="CDD" id="cd00431">
    <property type="entry name" value="cysteine_hydrolases"/>
    <property type="match status" value="1"/>
</dbReference>
<accession>A0A7W6GEU9</accession>
<feature type="domain" description="Isochorismatase-like" evidence="2">
    <location>
        <begin position="27"/>
        <end position="199"/>
    </location>
</feature>
<keyword evidence="1" id="KW-0378">Hydrolase</keyword>
<dbReference type="PANTHER" id="PTHR43540:SF6">
    <property type="entry name" value="ISOCHORISMATASE-LIKE DOMAIN-CONTAINING PROTEIN"/>
    <property type="match status" value="1"/>
</dbReference>
<gene>
    <name evidence="3" type="ORF">GGR24_001238</name>
</gene>
<dbReference type="Proteomes" id="UP000528964">
    <property type="component" value="Unassembled WGS sequence"/>
</dbReference>
<dbReference type="Gene3D" id="3.40.50.850">
    <property type="entry name" value="Isochorismatase-like"/>
    <property type="match status" value="1"/>
</dbReference>
<evidence type="ECO:0000313" key="4">
    <source>
        <dbReference type="Proteomes" id="UP000528964"/>
    </source>
</evidence>
<proteinExistence type="predicted"/>
<evidence type="ECO:0000259" key="2">
    <source>
        <dbReference type="Pfam" id="PF00857"/>
    </source>
</evidence>
<dbReference type="GO" id="GO:0016787">
    <property type="term" value="F:hydrolase activity"/>
    <property type="evidence" value="ECO:0007669"/>
    <property type="project" value="UniProtKB-KW"/>
</dbReference>
<sequence>MSEVTMGKDGRPAQERECPDLSGRTVAHLCIDMQKMFAEDTDWRTPWMDRVLPVVEDIARRHAAETVFTRFIPPSSPEQAEGSWRAYFERWRDFTLDRIDPELLKLLDPLARLTPPATVLDKPGYSPFHGTRLHEQLRERGVDTLVITGAETDMCVAAAVLSAVERGYFVVLVKDALCSSSDDTHDALIKLYAQRFGQQIFLTTAEPLLAAWPER</sequence>
<dbReference type="Pfam" id="PF00857">
    <property type="entry name" value="Isochorismatase"/>
    <property type="match status" value="1"/>
</dbReference>
<protein>
    <submittedName>
        <fullName evidence="3">Nicotinamidase-related amidase</fullName>
    </submittedName>
</protein>
<dbReference type="EMBL" id="JACIDR010000001">
    <property type="protein sequence ID" value="MBB3972605.1"/>
    <property type="molecule type" value="Genomic_DNA"/>
</dbReference>
<dbReference type="RefSeq" id="WP_343066209.1">
    <property type="nucleotide sequence ID" value="NZ_JACIDR010000001.1"/>
</dbReference>
<evidence type="ECO:0000313" key="3">
    <source>
        <dbReference type="EMBL" id="MBB3972605.1"/>
    </source>
</evidence>
<reference evidence="3 4" key="1">
    <citation type="submission" date="2020-08" db="EMBL/GenBank/DDBJ databases">
        <title>Genomic Encyclopedia of Type Strains, Phase IV (KMG-IV): sequencing the most valuable type-strain genomes for metagenomic binning, comparative biology and taxonomic classification.</title>
        <authorList>
            <person name="Goeker M."/>
        </authorList>
    </citation>
    <scope>NUCLEOTIDE SEQUENCE [LARGE SCALE GENOMIC DNA]</scope>
    <source>
        <strain evidence="3 4">DSM 25481</strain>
    </source>
</reference>
<comment type="caution">
    <text evidence="3">The sequence shown here is derived from an EMBL/GenBank/DDBJ whole genome shotgun (WGS) entry which is preliminary data.</text>
</comment>
<keyword evidence="4" id="KW-1185">Reference proteome</keyword>
<name>A0A7W6GEU9_9HYPH</name>
<dbReference type="InterPro" id="IPR036380">
    <property type="entry name" value="Isochorismatase-like_sf"/>
</dbReference>
<organism evidence="3 4">
    <name type="scientific">Hansschlegelia beijingensis</name>
    <dbReference type="NCBI Taxonomy" id="1133344"/>
    <lineage>
        <taxon>Bacteria</taxon>
        <taxon>Pseudomonadati</taxon>
        <taxon>Pseudomonadota</taxon>
        <taxon>Alphaproteobacteria</taxon>
        <taxon>Hyphomicrobiales</taxon>
        <taxon>Methylopilaceae</taxon>
        <taxon>Hansschlegelia</taxon>
    </lineage>
</organism>
<dbReference type="SUPFAM" id="SSF52499">
    <property type="entry name" value="Isochorismatase-like hydrolases"/>
    <property type="match status" value="1"/>
</dbReference>
<dbReference type="PANTHER" id="PTHR43540">
    <property type="entry name" value="PEROXYUREIDOACRYLATE/UREIDOACRYLATE AMIDOHYDROLASE-RELATED"/>
    <property type="match status" value="1"/>
</dbReference>